<dbReference type="InterPro" id="IPR045269">
    <property type="entry name" value="Atg1-like"/>
</dbReference>
<dbReference type="GO" id="GO:0000045">
    <property type="term" value="P:autophagosome assembly"/>
    <property type="evidence" value="ECO:0007669"/>
    <property type="project" value="TreeGrafter"/>
</dbReference>
<feature type="domain" description="Protein kinase" evidence="5">
    <location>
        <begin position="15"/>
        <end position="288"/>
    </location>
</feature>
<evidence type="ECO:0000256" key="3">
    <source>
        <dbReference type="ARBA" id="ARBA00022777"/>
    </source>
</evidence>
<keyword evidence="1" id="KW-0808">Transferase</keyword>
<dbReference type="PROSITE" id="PS50011">
    <property type="entry name" value="PROTEIN_KINASE_DOM"/>
    <property type="match status" value="1"/>
</dbReference>
<evidence type="ECO:0000259" key="5">
    <source>
        <dbReference type="PROSITE" id="PS50011"/>
    </source>
</evidence>
<dbReference type="GO" id="GO:0010506">
    <property type="term" value="P:regulation of autophagy"/>
    <property type="evidence" value="ECO:0007669"/>
    <property type="project" value="InterPro"/>
</dbReference>
<sequence length="506" mass="59763">MEYSQLKQTQFGPYEIKQDKIGSGNAVTVFKALNLDWNTDCCVKIVDKSDQSQMKQYQIEKQISSELKWVFHKNLVRIYDIFEKDNYIYIFQELCDQDLGRYKKQLDREQILDLIIQVASGYIQLMERNIMHRDIKQDNILIKKDKNGQIIYKLADFGQSKKCDEESNRITTNNQQGTLCKQAPEIYGSDYSYLADIFSFGLVLLELYLNIQIDKKQHMNCLFDYLKKKSFIQIKEMNDENKQQFEKIKNIFQYNKDDEIIKIIDQLLKYKKEDRIGWQNLLKNAENVKKNMNNSQGNIQKKISKQLQYSSIALQVQQPKVSNFQTKQTPKNQQQYLCQIKGNGIQNQPSSNLPLQYPQPYSNLPQQIHQPQSNLPQQIHQPQSNLPQQIHQPYPNLPQQIHQPYPNLPQQIHEPQNHRLQNNQQVGNNFCQTKGQITGFQNKTIKIQQNQQIIPPQNQQHKALYKNQTQQQICRQGTINHYSAINNQFIQQPQNQQFVYINYRAQ</sequence>
<evidence type="ECO:0000256" key="4">
    <source>
        <dbReference type="ARBA" id="ARBA00022840"/>
    </source>
</evidence>
<evidence type="ECO:0000313" key="7">
    <source>
        <dbReference type="Proteomes" id="UP000688137"/>
    </source>
</evidence>
<evidence type="ECO:0000256" key="2">
    <source>
        <dbReference type="ARBA" id="ARBA00022741"/>
    </source>
</evidence>
<dbReference type="PANTHER" id="PTHR24348:SF22">
    <property type="entry name" value="NON-SPECIFIC SERINE_THREONINE PROTEIN KINASE"/>
    <property type="match status" value="1"/>
</dbReference>
<comment type="caution">
    <text evidence="6">The sequence shown here is derived from an EMBL/GenBank/DDBJ whole genome shotgun (WGS) entry which is preliminary data.</text>
</comment>
<proteinExistence type="predicted"/>
<dbReference type="PANTHER" id="PTHR24348">
    <property type="entry name" value="SERINE/THREONINE-PROTEIN KINASE UNC-51-RELATED"/>
    <property type="match status" value="1"/>
</dbReference>
<dbReference type="GO" id="GO:0000407">
    <property type="term" value="C:phagophore assembly site"/>
    <property type="evidence" value="ECO:0007669"/>
    <property type="project" value="TreeGrafter"/>
</dbReference>
<keyword evidence="7" id="KW-1185">Reference proteome</keyword>
<name>A0A8S1P769_PARPR</name>
<organism evidence="6 7">
    <name type="scientific">Paramecium primaurelia</name>
    <dbReference type="NCBI Taxonomy" id="5886"/>
    <lineage>
        <taxon>Eukaryota</taxon>
        <taxon>Sar</taxon>
        <taxon>Alveolata</taxon>
        <taxon>Ciliophora</taxon>
        <taxon>Intramacronucleata</taxon>
        <taxon>Oligohymenophorea</taxon>
        <taxon>Peniculida</taxon>
        <taxon>Parameciidae</taxon>
        <taxon>Paramecium</taxon>
    </lineage>
</organism>
<keyword evidence="2" id="KW-0547">Nucleotide-binding</keyword>
<dbReference type="GO" id="GO:0005524">
    <property type="term" value="F:ATP binding"/>
    <property type="evidence" value="ECO:0007669"/>
    <property type="project" value="UniProtKB-KW"/>
</dbReference>
<evidence type="ECO:0000313" key="6">
    <source>
        <dbReference type="EMBL" id="CAD8098886.1"/>
    </source>
</evidence>
<gene>
    <name evidence="6" type="ORF">PPRIM_AZ9-3.1.T1080060</name>
</gene>
<evidence type="ECO:0000256" key="1">
    <source>
        <dbReference type="ARBA" id="ARBA00022679"/>
    </source>
</evidence>
<dbReference type="SMART" id="SM00220">
    <property type="entry name" value="S_TKc"/>
    <property type="match status" value="1"/>
</dbReference>
<dbReference type="EMBL" id="CAJJDM010000111">
    <property type="protein sequence ID" value="CAD8098886.1"/>
    <property type="molecule type" value="Genomic_DNA"/>
</dbReference>
<dbReference type="PROSITE" id="PS00108">
    <property type="entry name" value="PROTEIN_KINASE_ST"/>
    <property type="match status" value="1"/>
</dbReference>
<dbReference type="Pfam" id="PF00069">
    <property type="entry name" value="Pkinase"/>
    <property type="match status" value="1"/>
</dbReference>
<dbReference type="GO" id="GO:0016020">
    <property type="term" value="C:membrane"/>
    <property type="evidence" value="ECO:0007669"/>
    <property type="project" value="TreeGrafter"/>
</dbReference>
<keyword evidence="4" id="KW-0067">ATP-binding</keyword>
<dbReference type="OMA" id="QIHQPYP"/>
<keyword evidence="3" id="KW-0418">Kinase</keyword>
<reference evidence="6" key="1">
    <citation type="submission" date="2021-01" db="EMBL/GenBank/DDBJ databases">
        <authorList>
            <consortium name="Genoscope - CEA"/>
            <person name="William W."/>
        </authorList>
    </citation>
    <scope>NUCLEOTIDE SEQUENCE</scope>
</reference>
<protein>
    <recommendedName>
        <fullName evidence="5">Protein kinase domain-containing protein</fullName>
    </recommendedName>
</protein>
<dbReference type="GO" id="GO:0005776">
    <property type="term" value="C:autophagosome"/>
    <property type="evidence" value="ECO:0007669"/>
    <property type="project" value="TreeGrafter"/>
</dbReference>
<dbReference type="Proteomes" id="UP000688137">
    <property type="component" value="Unassembled WGS sequence"/>
</dbReference>
<accession>A0A8S1P769</accession>
<dbReference type="CDD" id="cd00180">
    <property type="entry name" value="PKc"/>
    <property type="match status" value="1"/>
</dbReference>
<dbReference type="AlphaFoldDB" id="A0A8S1P769"/>
<dbReference type="GO" id="GO:0004674">
    <property type="term" value="F:protein serine/threonine kinase activity"/>
    <property type="evidence" value="ECO:0007669"/>
    <property type="project" value="InterPro"/>
</dbReference>
<dbReference type="InterPro" id="IPR008271">
    <property type="entry name" value="Ser/Thr_kinase_AS"/>
</dbReference>
<dbReference type="GO" id="GO:0005829">
    <property type="term" value="C:cytosol"/>
    <property type="evidence" value="ECO:0007669"/>
    <property type="project" value="TreeGrafter"/>
</dbReference>
<dbReference type="InterPro" id="IPR000719">
    <property type="entry name" value="Prot_kinase_dom"/>
</dbReference>